<feature type="transmembrane region" description="Helical" evidence="1">
    <location>
        <begin position="181"/>
        <end position="201"/>
    </location>
</feature>
<accession>A0A939QFJ9</accession>
<name>A0A939QFJ9_9MICO</name>
<keyword evidence="1" id="KW-0472">Membrane</keyword>
<feature type="transmembrane region" description="Helical" evidence="1">
    <location>
        <begin position="255"/>
        <end position="281"/>
    </location>
</feature>
<sequence>MSVLLVADPGLPSRRAQSVQEDLQLILGEVFSPPVQVYTETRLVRIDPDNALDFRDAHEIAEEYDRVDVTLLLTEIPRHTHGKPLMSEIYPDQNIGVLSCPTFGAWTTKKRILRTLVDSIIRLSPTSEDRDPQRFSLRWASWSQDPDTGSWALHADTFFGGPRTVFGMVRANDPWRAVPKLSSALAAASATGAFGIFYHSIWQMSDALSTPRLLFIGVLAMTSMGAWLMWGKGLWDRPRHDRFMTVVLLYNMSTVLTLAISMLALYLCLVMLILVGSLIVIDPDFMTGVLGQEASFTNYLDIAWLSAAMGTVAGALGSSFDSSIDLRQLTHGQRERQRTYSESYAESREDGS</sequence>
<keyword evidence="1" id="KW-1133">Transmembrane helix</keyword>
<evidence type="ECO:0000313" key="3">
    <source>
        <dbReference type="Proteomes" id="UP000668403"/>
    </source>
</evidence>
<keyword evidence="3" id="KW-1185">Reference proteome</keyword>
<proteinExistence type="predicted"/>
<protein>
    <recommendedName>
        <fullName evidence="4">5,10-methylene-tetrahydrofolate dehydrogenase</fullName>
    </recommendedName>
</protein>
<feature type="transmembrane region" description="Helical" evidence="1">
    <location>
        <begin position="301"/>
        <end position="320"/>
    </location>
</feature>
<dbReference type="Proteomes" id="UP000668403">
    <property type="component" value="Unassembled WGS sequence"/>
</dbReference>
<feature type="transmembrane region" description="Helical" evidence="1">
    <location>
        <begin position="213"/>
        <end position="235"/>
    </location>
</feature>
<dbReference type="AlphaFoldDB" id="A0A939QFJ9"/>
<evidence type="ECO:0008006" key="4">
    <source>
        <dbReference type="Google" id="ProtNLM"/>
    </source>
</evidence>
<keyword evidence="1" id="KW-0812">Transmembrane</keyword>
<evidence type="ECO:0000256" key="1">
    <source>
        <dbReference type="SAM" id="Phobius"/>
    </source>
</evidence>
<gene>
    <name evidence="2" type="ORF">J4H85_07920</name>
</gene>
<reference evidence="2" key="1">
    <citation type="submission" date="2021-03" db="EMBL/GenBank/DDBJ databases">
        <title>Leucobacter chromiisoli sp. nov., isolated from chromium-containing soil of chemical plant.</title>
        <authorList>
            <person name="Xu Z."/>
        </authorList>
    </citation>
    <scope>NUCLEOTIDE SEQUENCE</scope>
    <source>
        <strain evidence="2">K 70/01</strain>
    </source>
</reference>
<dbReference type="EMBL" id="JAGFBF010000005">
    <property type="protein sequence ID" value="MBO2989920.1"/>
    <property type="molecule type" value="Genomic_DNA"/>
</dbReference>
<evidence type="ECO:0000313" key="2">
    <source>
        <dbReference type="EMBL" id="MBO2989920.1"/>
    </source>
</evidence>
<organism evidence="2 3">
    <name type="scientific">Leucobacter tardus</name>
    <dbReference type="NCBI Taxonomy" id="501483"/>
    <lineage>
        <taxon>Bacteria</taxon>
        <taxon>Bacillati</taxon>
        <taxon>Actinomycetota</taxon>
        <taxon>Actinomycetes</taxon>
        <taxon>Micrococcales</taxon>
        <taxon>Microbacteriaceae</taxon>
        <taxon>Leucobacter</taxon>
    </lineage>
</organism>
<comment type="caution">
    <text evidence="2">The sequence shown here is derived from an EMBL/GenBank/DDBJ whole genome shotgun (WGS) entry which is preliminary data.</text>
</comment>